<feature type="domain" description="Signal transduction histidine kinase dimerisation/phosphoacceptor" evidence="4">
    <location>
        <begin position="377"/>
        <end position="445"/>
    </location>
</feature>
<protein>
    <recommendedName>
        <fullName evidence="2">histidine kinase</fullName>
        <ecNumber evidence="2">2.7.13.3</ecNumber>
    </recommendedName>
</protein>
<evidence type="ECO:0000313" key="6">
    <source>
        <dbReference type="Proteomes" id="UP000195807"/>
    </source>
</evidence>
<gene>
    <name evidence="5" type="ORF">A9D14_09795</name>
</gene>
<sequence>MTLDDRLRTVLGVAVDGERAALAQYRQLVDLLGSGGTVADGQLVASAFLRLSVLSRRLPVPERVAILREPGLRLRTPSLVAQLCEGDVTVAQAAIESAALDPDGWDAVIPMLRNGLSTHAKARRQQSRKDAETPPAPPLELRAEDETRPETIRTEPAVGAMEGSIESTVTVPAPVADRPASEAEAAVKPAPASGPAPKPASGPAQGLAQGPAQGPASSPAPAPNGWRKPAGRTGTADIASLVQRIEEYREQRASRTGPAGRSPGAAAEEPGEIRAAMVDCRIGPDGRIGWAGALPSLLTGLTFSTADEASVRIDKRSATALRRQQVVRGGQVTIATAPAIAGSWRLDAVPRFDQAGRFLGHHARLTRQPAKRDDSDPRGDEVRQALHELRTPLGAIQGFAEIIQQQLFGDVPNRYRAQAAYIAAESARLLAGLEEVERLVRMRKGRIAMPEGETALAAMLGQLVDQFASIEQGQGAKFVLDAPGPDVVVPVEEHEAETMLWRLLATLSAAAEPGERLDAVLEDGSQVELTITLPRALRDIALFDAKLDLSEHGEPVLGMLGAGFALRLAAAEMRAAGGSFGHDDERVVLRLPPARHRAEHSASAA</sequence>
<dbReference type="EMBL" id="CP019602">
    <property type="protein sequence ID" value="ARU16420.1"/>
    <property type="molecule type" value="Genomic_DNA"/>
</dbReference>
<dbReference type="Pfam" id="PF00512">
    <property type="entry name" value="HisKA"/>
    <property type="match status" value="1"/>
</dbReference>
<evidence type="ECO:0000256" key="1">
    <source>
        <dbReference type="ARBA" id="ARBA00000085"/>
    </source>
</evidence>
<dbReference type="STRING" id="450378.GCA_001661675_01973"/>
<feature type="region of interest" description="Disordered" evidence="3">
    <location>
        <begin position="177"/>
        <end position="233"/>
    </location>
</feature>
<name>A0A1Z1FCC8_9SPHN</name>
<evidence type="ECO:0000256" key="3">
    <source>
        <dbReference type="SAM" id="MobiDB-lite"/>
    </source>
</evidence>
<dbReference type="Proteomes" id="UP000195807">
    <property type="component" value="Chromosome"/>
</dbReference>
<dbReference type="SMART" id="SM00388">
    <property type="entry name" value="HisKA"/>
    <property type="match status" value="1"/>
</dbReference>
<dbReference type="GO" id="GO:0000155">
    <property type="term" value="F:phosphorelay sensor kinase activity"/>
    <property type="evidence" value="ECO:0007669"/>
    <property type="project" value="InterPro"/>
</dbReference>
<dbReference type="AlphaFoldDB" id="A0A1Z1FCC8"/>
<feature type="compositionally biased region" description="Low complexity" evidence="3">
    <location>
        <begin position="201"/>
        <end position="219"/>
    </location>
</feature>
<feature type="region of interest" description="Disordered" evidence="3">
    <location>
        <begin position="250"/>
        <end position="270"/>
    </location>
</feature>
<comment type="catalytic activity">
    <reaction evidence="1">
        <text>ATP + protein L-histidine = ADP + protein N-phospho-L-histidine.</text>
        <dbReference type="EC" id="2.7.13.3"/>
    </reaction>
</comment>
<proteinExistence type="predicted"/>
<dbReference type="OrthoDB" id="9813151at2"/>
<evidence type="ECO:0000256" key="2">
    <source>
        <dbReference type="ARBA" id="ARBA00012438"/>
    </source>
</evidence>
<organism evidence="5 6">
    <name type="scientific">Croceicoccus marinus</name>
    <dbReference type="NCBI Taxonomy" id="450378"/>
    <lineage>
        <taxon>Bacteria</taxon>
        <taxon>Pseudomonadati</taxon>
        <taxon>Pseudomonadota</taxon>
        <taxon>Alphaproteobacteria</taxon>
        <taxon>Sphingomonadales</taxon>
        <taxon>Erythrobacteraceae</taxon>
        <taxon>Croceicoccus</taxon>
    </lineage>
</organism>
<dbReference type="EC" id="2.7.13.3" evidence="2"/>
<reference evidence="5 6" key="1">
    <citation type="submission" date="2017-01" db="EMBL/GenBank/DDBJ databases">
        <title>Complete genome sequence of esterase-producing bacterium Croceicoccus marinus E4A9.</title>
        <authorList>
            <person name="Wu Y.-H."/>
            <person name="Cheng H."/>
            <person name="Xu L."/>
            <person name="Huo Y.-Y."/>
            <person name="Wang C.-S."/>
            <person name="Xu X.-W."/>
        </authorList>
    </citation>
    <scope>NUCLEOTIDE SEQUENCE [LARGE SCALE GENOMIC DNA]</scope>
    <source>
        <strain evidence="5 6">E4A9</strain>
    </source>
</reference>
<feature type="compositionally biased region" description="Basic and acidic residues" evidence="3">
    <location>
        <begin position="141"/>
        <end position="153"/>
    </location>
</feature>
<evidence type="ECO:0000313" key="5">
    <source>
        <dbReference type="EMBL" id="ARU16420.1"/>
    </source>
</evidence>
<accession>A0A1Z1FCC8</accession>
<dbReference type="CDD" id="cd00082">
    <property type="entry name" value="HisKA"/>
    <property type="match status" value="1"/>
</dbReference>
<evidence type="ECO:0000259" key="4">
    <source>
        <dbReference type="SMART" id="SM00388"/>
    </source>
</evidence>
<dbReference type="RefSeq" id="WP_087910490.1">
    <property type="nucleotide sequence ID" value="NZ_CP019602.1"/>
</dbReference>
<dbReference type="Gene3D" id="1.10.287.130">
    <property type="match status" value="1"/>
</dbReference>
<keyword evidence="6" id="KW-1185">Reference proteome</keyword>
<dbReference type="InterPro" id="IPR036097">
    <property type="entry name" value="HisK_dim/P_sf"/>
</dbReference>
<dbReference type="InterPro" id="IPR003661">
    <property type="entry name" value="HisK_dim/P_dom"/>
</dbReference>
<dbReference type="SUPFAM" id="SSF47384">
    <property type="entry name" value="Homodimeric domain of signal transducing histidine kinase"/>
    <property type="match status" value="1"/>
</dbReference>
<feature type="region of interest" description="Disordered" evidence="3">
    <location>
        <begin position="118"/>
        <end position="165"/>
    </location>
</feature>
<dbReference type="KEGG" id="cman:A9D14_09795"/>